<keyword evidence="2" id="KW-1185">Reference proteome</keyword>
<feature type="non-terminal residue" evidence="1">
    <location>
        <position position="93"/>
    </location>
</feature>
<name>A0ACA9JWC1_9GLOM</name>
<dbReference type="EMBL" id="CAJVPT010000150">
    <property type="protein sequence ID" value="CAG8439637.1"/>
    <property type="molecule type" value="Genomic_DNA"/>
</dbReference>
<organism evidence="1 2">
    <name type="scientific">Acaulospora colombiana</name>
    <dbReference type="NCBI Taxonomy" id="27376"/>
    <lineage>
        <taxon>Eukaryota</taxon>
        <taxon>Fungi</taxon>
        <taxon>Fungi incertae sedis</taxon>
        <taxon>Mucoromycota</taxon>
        <taxon>Glomeromycotina</taxon>
        <taxon>Glomeromycetes</taxon>
        <taxon>Diversisporales</taxon>
        <taxon>Acaulosporaceae</taxon>
        <taxon>Acaulospora</taxon>
    </lineage>
</organism>
<protein>
    <submittedName>
        <fullName evidence="1">3461_t:CDS:1</fullName>
    </submittedName>
</protein>
<sequence>MAETQEILGGYNPVAWDKTTFSDGSYMGSWVHTNKSFIFSLKNGNICESIVSRVKAPDRAIYNYSSNYQNKRGPNFGGVLYMASDVSDFTLDK</sequence>
<gene>
    <name evidence="1" type="ORF">ACOLOM_LOCUS144</name>
</gene>
<evidence type="ECO:0000313" key="2">
    <source>
        <dbReference type="Proteomes" id="UP000789525"/>
    </source>
</evidence>
<accession>A0ACA9JWC1</accession>
<reference evidence="1" key="1">
    <citation type="submission" date="2021-06" db="EMBL/GenBank/DDBJ databases">
        <authorList>
            <person name="Kallberg Y."/>
            <person name="Tangrot J."/>
            <person name="Rosling A."/>
        </authorList>
    </citation>
    <scope>NUCLEOTIDE SEQUENCE</scope>
    <source>
        <strain evidence="1">CL356</strain>
    </source>
</reference>
<evidence type="ECO:0000313" key="1">
    <source>
        <dbReference type="EMBL" id="CAG8439637.1"/>
    </source>
</evidence>
<dbReference type="Proteomes" id="UP000789525">
    <property type="component" value="Unassembled WGS sequence"/>
</dbReference>
<comment type="caution">
    <text evidence="1">The sequence shown here is derived from an EMBL/GenBank/DDBJ whole genome shotgun (WGS) entry which is preliminary data.</text>
</comment>
<proteinExistence type="predicted"/>